<keyword evidence="5 6" id="KW-0472">Membrane</keyword>
<dbReference type="InterPro" id="IPR037185">
    <property type="entry name" value="EmrE-like"/>
</dbReference>
<dbReference type="AlphaFoldDB" id="A0A4Y8ZVQ0"/>
<evidence type="ECO:0000313" key="8">
    <source>
        <dbReference type="EMBL" id="TFI60090.1"/>
    </source>
</evidence>
<evidence type="ECO:0000313" key="9">
    <source>
        <dbReference type="Proteomes" id="UP000298213"/>
    </source>
</evidence>
<proteinExistence type="inferred from homology"/>
<keyword evidence="9" id="KW-1185">Reference proteome</keyword>
<evidence type="ECO:0000256" key="1">
    <source>
        <dbReference type="ARBA" id="ARBA00004141"/>
    </source>
</evidence>
<comment type="subcellular location">
    <subcellularLocation>
        <location evidence="1">Membrane</location>
        <topology evidence="1">Multi-pass membrane protein</topology>
    </subcellularLocation>
</comment>
<evidence type="ECO:0000259" key="7">
    <source>
        <dbReference type="Pfam" id="PF00892"/>
    </source>
</evidence>
<feature type="transmembrane region" description="Helical" evidence="6">
    <location>
        <begin position="48"/>
        <end position="66"/>
    </location>
</feature>
<dbReference type="InterPro" id="IPR000620">
    <property type="entry name" value="EamA_dom"/>
</dbReference>
<dbReference type="Proteomes" id="UP000298213">
    <property type="component" value="Unassembled WGS sequence"/>
</dbReference>
<feature type="domain" description="EamA" evidence="7">
    <location>
        <begin position="151"/>
        <end position="280"/>
    </location>
</feature>
<dbReference type="PANTHER" id="PTHR32322:SF2">
    <property type="entry name" value="EAMA DOMAIN-CONTAINING PROTEIN"/>
    <property type="match status" value="1"/>
</dbReference>
<keyword evidence="3 6" id="KW-0812">Transmembrane</keyword>
<dbReference type="OrthoDB" id="9815120at2"/>
<dbReference type="InterPro" id="IPR050638">
    <property type="entry name" value="AA-Vitamin_Transporters"/>
</dbReference>
<evidence type="ECO:0000256" key="6">
    <source>
        <dbReference type="SAM" id="Phobius"/>
    </source>
</evidence>
<feature type="transmembrane region" description="Helical" evidence="6">
    <location>
        <begin position="240"/>
        <end position="261"/>
    </location>
</feature>
<feature type="transmembrane region" description="Helical" evidence="6">
    <location>
        <begin position="125"/>
        <end position="144"/>
    </location>
</feature>
<comment type="similarity">
    <text evidence="2">Belongs to the EamA transporter family.</text>
</comment>
<protein>
    <submittedName>
        <fullName evidence="8">EamA family transporter</fullName>
    </submittedName>
</protein>
<evidence type="ECO:0000256" key="3">
    <source>
        <dbReference type="ARBA" id="ARBA00022692"/>
    </source>
</evidence>
<dbReference type="RefSeq" id="WP_135083287.1">
    <property type="nucleotide sequence ID" value="NZ_SPDV01000002.1"/>
</dbReference>
<feature type="transmembrane region" description="Helical" evidence="6">
    <location>
        <begin position="180"/>
        <end position="198"/>
    </location>
</feature>
<evidence type="ECO:0000256" key="2">
    <source>
        <dbReference type="ARBA" id="ARBA00007362"/>
    </source>
</evidence>
<feature type="transmembrane region" description="Helical" evidence="6">
    <location>
        <begin position="210"/>
        <end position="228"/>
    </location>
</feature>
<gene>
    <name evidence="8" type="ORF">E2493_02260</name>
</gene>
<dbReference type="GO" id="GO:0016020">
    <property type="term" value="C:membrane"/>
    <property type="evidence" value="ECO:0007669"/>
    <property type="project" value="UniProtKB-SubCell"/>
</dbReference>
<evidence type="ECO:0000256" key="5">
    <source>
        <dbReference type="ARBA" id="ARBA00023136"/>
    </source>
</evidence>
<keyword evidence="4 6" id="KW-1133">Transmembrane helix</keyword>
<accession>A0A4Y8ZVQ0</accession>
<comment type="caution">
    <text evidence="8">The sequence shown here is derived from an EMBL/GenBank/DDBJ whole genome shotgun (WGS) entry which is preliminary data.</text>
</comment>
<reference evidence="8 9" key="1">
    <citation type="submission" date="2019-03" db="EMBL/GenBank/DDBJ databases">
        <title>Genome sequence of Sphingomonas sp. 17J27-24.</title>
        <authorList>
            <person name="Kim M."/>
            <person name="Maeng S."/>
            <person name="Sathiyaraj S."/>
        </authorList>
    </citation>
    <scope>NUCLEOTIDE SEQUENCE [LARGE SCALE GENOMIC DNA]</scope>
    <source>
        <strain evidence="8 9">17J27-24</strain>
    </source>
</reference>
<organism evidence="8 9">
    <name type="scientific">Sphingomonas parva</name>
    <dbReference type="NCBI Taxonomy" id="2555898"/>
    <lineage>
        <taxon>Bacteria</taxon>
        <taxon>Pseudomonadati</taxon>
        <taxon>Pseudomonadota</taxon>
        <taxon>Alphaproteobacteria</taxon>
        <taxon>Sphingomonadales</taxon>
        <taxon>Sphingomonadaceae</taxon>
        <taxon>Sphingomonas</taxon>
    </lineage>
</organism>
<feature type="transmembrane region" description="Helical" evidence="6">
    <location>
        <begin position="73"/>
        <end position="91"/>
    </location>
</feature>
<feature type="transmembrane region" description="Helical" evidence="6">
    <location>
        <begin position="267"/>
        <end position="286"/>
    </location>
</feature>
<dbReference type="PANTHER" id="PTHR32322">
    <property type="entry name" value="INNER MEMBRANE TRANSPORTER"/>
    <property type="match status" value="1"/>
</dbReference>
<feature type="transmembrane region" description="Helical" evidence="6">
    <location>
        <begin position="20"/>
        <end position="42"/>
    </location>
</feature>
<evidence type="ECO:0000256" key="4">
    <source>
        <dbReference type="ARBA" id="ARBA00022989"/>
    </source>
</evidence>
<sequence length="295" mass="29900">MNHLVAAAPPRRVDLAARGALFLSLVSVTCGASFAKGLFPTVGPEGATAIRLIVGAAVLSAIFRPWRINLRAGWPSLLAYGLAVGAMNFSFYKALAYIPLGIAIAIEFTGPLAVALLTSRRKADFLWIGLAVAGLLLLLPLRGGAGQLDWRGVLLALFAGACWAAYILTGKRAGHAHGPAAAAGGMIIAALLAAPIGIASAGTALLRPEVLALGVAVGILSSAVPYGLEMIALRRLPANTFGTLLSAEPAIGGLMGMVLLGELLSPPQWLAVGLIVCSSVGAAMGTKGAAASEQP</sequence>
<feature type="transmembrane region" description="Helical" evidence="6">
    <location>
        <begin position="150"/>
        <end position="168"/>
    </location>
</feature>
<dbReference type="EMBL" id="SPDV01000002">
    <property type="protein sequence ID" value="TFI60090.1"/>
    <property type="molecule type" value="Genomic_DNA"/>
</dbReference>
<dbReference type="Pfam" id="PF00892">
    <property type="entry name" value="EamA"/>
    <property type="match status" value="1"/>
</dbReference>
<name>A0A4Y8ZVQ0_9SPHN</name>
<feature type="transmembrane region" description="Helical" evidence="6">
    <location>
        <begin position="97"/>
        <end position="118"/>
    </location>
</feature>
<dbReference type="SUPFAM" id="SSF103481">
    <property type="entry name" value="Multidrug resistance efflux transporter EmrE"/>
    <property type="match status" value="1"/>
</dbReference>